<protein>
    <submittedName>
        <fullName evidence="1">Uncharacterized protein</fullName>
    </submittedName>
</protein>
<evidence type="ECO:0000313" key="2">
    <source>
        <dbReference type="Proteomes" id="UP000244811"/>
    </source>
</evidence>
<gene>
    <name evidence="1" type="ORF">MACK_003849</name>
</gene>
<reference evidence="1" key="1">
    <citation type="submission" date="2022-07" db="EMBL/GenBank/DDBJ databases">
        <title>Evaluation of T. orientalis genome assembly methods using nanopore sequencing and analysis of variation between genomes.</title>
        <authorList>
            <person name="Yam J."/>
            <person name="Micallef M.L."/>
            <person name="Liu M."/>
            <person name="Djordjevic S.P."/>
            <person name="Bogema D.R."/>
            <person name="Jenkins C."/>
        </authorList>
    </citation>
    <scope>NUCLEOTIDE SEQUENCE</scope>
    <source>
        <strain evidence="1">Goon Nure</strain>
    </source>
</reference>
<dbReference type="Proteomes" id="UP000244811">
    <property type="component" value="Chromosome 3"/>
</dbReference>
<accession>A0A976XJC5</accession>
<dbReference type="EMBL" id="CP056070">
    <property type="protein sequence ID" value="UVC49738.1"/>
    <property type="molecule type" value="Genomic_DNA"/>
</dbReference>
<proteinExistence type="predicted"/>
<name>A0A976XJC5_THEOR</name>
<organism evidence="1 2">
    <name type="scientific">Theileria orientalis</name>
    <dbReference type="NCBI Taxonomy" id="68886"/>
    <lineage>
        <taxon>Eukaryota</taxon>
        <taxon>Sar</taxon>
        <taxon>Alveolata</taxon>
        <taxon>Apicomplexa</taxon>
        <taxon>Aconoidasida</taxon>
        <taxon>Piroplasmida</taxon>
        <taxon>Theileriidae</taxon>
        <taxon>Theileria</taxon>
    </lineage>
</organism>
<dbReference type="AlphaFoldDB" id="A0A976XJC5"/>
<sequence>MKKTIIAKNSLKRTRDKRLKTIYDNDPEIRGKVDEIVDLLYKVLCRASTGADSKDSITVGQLCRGLNRFGFKTSKDQLIDNILVLNDVKDTYKLELIHTKGNVNVTNTHYPPISGLTELNTMNLNKIDRETLKKIFLNVGLKLSLGNTIY</sequence>
<evidence type="ECO:0000313" key="1">
    <source>
        <dbReference type="EMBL" id="UVC49738.1"/>
    </source>
</evidence>